<accession>A0A8E2AQZ7</accession>
<gene>
    <name evidence="1" type="ORF">OBBRIDRAFT_835899</name>
</gene>
<dbReference type="Proteomes" id="UP000250043">
    <property type="component" value="Unassembled WGS sequence"/>
</dbReference>
<protein>
    <submittedName>
        <fullName evidence="1">Uncharacterized protein</fullName>
    </submittedName>
</protein>
<organism evidence="1 2">
    <name type="scientific">Obba rivulosa</name>
    <dbReference type="NCBI Taxonomy" id="1052685"/>
    <lineage>
        <taxon>Eukaryota</taxon>
        <taxon>Fungi</taxon>
        <taxon>Dikarya</taxon>
        <taxon>Basidiomycota</taxon>
        <taxon>Agaricomycotina</taxon>
        <taxon>Agaricomycetes</taxon>
        <taxon>Polyporales</taxon>
        <taxon>Gelatoporiaceae</taxon>
        <taxon>Obba</taxon>
    </lineage>
</organism>
<name>A0A8E2AQZ7_9APHY</name>
<evidence type="ECO:0000313" key="2">
    <source>
        <dbReference type="Proteomes" id="UP000250043"/>
    </source>
</evidence>
<sequence length="147" mass="17050">MLKLAEALSIPASVDRHFLAYQAELDLNSKLYELGVNDYKFAGISGPDADQSGFLIVTRFEYQEIGDPFVALQPVERCQKIKEWVLGCNVMEEDLRWHSPEDQSFTIVDSQTGLLPREKVGTWIEKRYETMEDWFEDLRRQYPDGIL</sequence>
<keyword evidence="2" id="KW-1185">Reference proteome</keyword>
<evidence type="ECO:0000313" key="1">
    <source>
        <dbReference type="EMBL" id="OCH89343.1"/>
    </source>
</evidence>
<dbReference type="AlphaFoldDB" id="A0A8E2AQZ7"/>
<dbReference type="EMBL" id="KV722429">
    <property type="protein sequence ID" value="OCH89343.1"/>
    <property type="molecule type" value="Genomic_DNA"/>
</dbReference>
<proteinExistence type="predicted"/>
<reference evidence="1 2" key="1">
    <citation type="submission" date="2016-07" db="EMBL/GenBank/DDBJ databases">
        <title>Draft genome of the white-rot fungus Obba rivulosa 3A-2.</title>
        <authorList>
            <consortium name="DOE Joint Genome Institute"/>
            <person name="Miettinen O."/>
            <person name="Riley R."/>
            <person name="Acob R."/>
            <person name="Barry K."/>
            <person name="Cullen D."/>
            <person name="De Vries R."/>
            <person name="Hainaut M."/>
            <person name="Hatakka A."/>
            <person name="Henrissat B."/>
            <person name="Hilden K."/>
            <person name="Kuo R."/>
            <person name="Labutti K."/>
            <person name="Lipzen A."/>
            <person name="Makela M.R."/>
            <person name="Sandor L."/>
            <person name="Spatafora J.W."/>
            <person name="Grigoriev I.V."/>
            <person name="Hibbett D.S."/>
        </authorList>
    </citation>
    <scope>NUCLEOTIDE SEQUENCE [LARGE SCALE GENOMIC DNA]</scope>
    <source>
        <strain evidence="1 2">3A-2</strain>
    </source>
</reference>